<name>B3N7M8_DROER</name>
<reference evidence="2 3" key="2">
    <citation type="journal article" date="2008" name="Bioinformatics">
        <title>Assembly reconciliation.</title>
        <authorList>
            <person name="Zimin A.V."/>
            <person name="Smith D.R."/>
            <person name="Sutton G."/>
            <person name="Yorke J.A."/>
        </authorList>
    </citation>
    <scope>NUCLEOTIDE SEQUENCE [LARGE SCALE GENOMIC DNA]</scope>
    <source>
        <strain evidence="2 3">TSC#14021-0224.01</strain>
    </source>
</reference>
<sequence>MNSTDTKKKESRIHKLRLESRTKNWGKNKFKPKKYVEPSPDLTPQGASTPWQLVKNHILTDSSGPGLQDMDSKDARQFMQQRQQNHRRNIIEANRSQATEWESFDDEKPSTEGKQKLRRSVENFTFRDRNYFRKKLTLGFNLTHKNSTLKTAIKELKYKQEQKESELERLKNIQTNMKSSNTNGSKGSNPFQKMRDNAHPYRKKGRNGKNPFQKGHPDK</sequence>
<dbReference type="HOGENOM" id="CLU_110403_0_0_1"/>
<dbReference type="OMA" id="AQPWQHV"/>
<protein>
    <submittedName>
        <fullName evidence="2">Uncharacterized protein</fullName>
    </submittedName>
</protein>
<reference evidence="2 3" key="1">
    <citation type="journal article" date="2007" name="Nature">
        <title>Evolution of genes and genomes on the Drosophila phylogeny.</title>
        <authorList>
            <consortium name="Drosophila 12 Genomes Consortium"/>
            <person name="Clark A.G."/>
            <person name="Eisen M.B."/>
            <person name="Smith D.R."/>
            <person name="Bergman C.M."/>
            <person name="Oliver B."/>
            <person name="Markow T.A."/>
            <person name="Kaufman T.C."/>
            <person name="Kellis M."/>
            <person name="Gelbart W."/>
            <person name="Iyer V.N."/>
            <person name="Pollard D.A."/>
            <person name="Sackton T.B."/>
            <person name="Larracuente A.M."/>
            <person name="Singh N.D."/>
            <person name="Abad J.P."/>
            <person name="Abt D.N."/>
            <person name="Adryan B."/>
            <person name="Aguade M."/>
            <person name="Akashi H."/>
            <person name="Anderson W.W."/>
            <person name="Aquadro C.F."/>
            <person name="Ardell D.H."/>
            <person name="Arguello R."/>
            <person name="Artieri C.G."/>
            <person name="Barbash D.A."/>
            <person name="Barker D."/>
            <person name="Barsanti P."/>
            <person name="Batterham P."/>
            <person name="Batzoglou S."/>
            <person name="Begun D."/>
            <person name="Bhutkar A."/>
            <person name="Blanco E."/>
            <person name="Bosak S.A."/>
            <person name="Bradley R.K."/>
            <person name="Brand A.D."/>
            <person name="Brent M.R."/>
            <person name="Brooks A.N."/>
            <person name="Brown R.H."/>
            <person name="Butlin R.K."/>
            <person name="Caggese C."/>
            <person name="Calvi B.R."/>
            <person name="Bernardo de Carvalho A."/>
            <person name="Caspi A."/>
            <person name="Castrezana S."/>
            <person name="Celniker S.E."/>
            <person name="Chang J.L."/>
            <person name="Chapple C."/>
            <person name="Chatterji S."/>
            <person name="Chinwalla A."/>
            <person name="Civetta A."/>
            <person name="Clifton S.W."/>
            <person name="Comeron J.M."/>
            <person name="Costello J.C."/>
            <person name="Coyne J.A."/>
            <person name="Daub J."/>
            <person name="David R.G."/>
            <person name="Delcher A.L."/>
            <person name="Delehaunty K."/>
            <person name="Do C.B."/>
            <person name="Ebling H."/>
            <person name="Edwards K."/>
            <person name="Eickbush T."/>
            <person name="Evans J.D."/>
            <person name="Filipski A."/>
            <person name="Findeiss S."/>
            <person name="Freyhult E."/>
            <person name="Fulton L."/>
            <person name="Fulton R."/>
            <person name="Garcia A.C."/>
            <person name="Gardiner A."/>
            <person name="Garfield D.A."/>
            <person name="Garvin B.E."/>
            <person name="Gibson G."/>
            <person name="Gilbert D."/>
            <person name="Gnerre S."/>
            <person name="Godfrey J."/>
            <person name="Good R."/>
            <person name="Gotea V."/>
            <person name="Gravely B."/>
            <person name="Greenberg A.J."/>
            <person name="Griffiths-Jones S."/>
            <person name="Gross S."/>
            <person name="Guigo R."/>
            <person name="Gustafson E.A."/>
            <person name="Haerty W."/>
            <person name="Hahn M.W."/>
            <person name="Halligan D.L."/>
            <person name="Halpern A.L."/>
            <person name="Halter G.M."/>
            <person name="Han M.V."/>
            <person name="Heger A."/>
            <person name="Hillier L."/>
            <person name="Hinrichs A.S."/>
            <person name="Holmes I."/>
            <person name="Hoskins R.A."/>
            <person name="Hubisz M.J."/>
            <person name="Hultmark D."/>
            <person name="Huntley M.A."/>
            <person name="Jaffe D.B."/>
            <person name="Jagadeeshan S."/>
            <person name="Jeck W.R."/>
            <person name="Johnson J."/>
            <person name="Jones C.D."/>
            <person name="Jordan W.C."/>
            <person name="Karpen G.H."/>
            <person name="Kataoka E."/>
            <person name="Keightley P.D."/>
            <person name="Kheradpour P."/>
            <person name="Kirkness E.F."/>
            <person name="Koerich L.B."/>
            <person name="Kristiansen K."/>
            <person name="Kudrna D."/>
            <person name="Kulathinal R.J."/>
            <person name="Kumar S."/>
            <person name="Kwok R."/>
            <person name="Lander E."/>
            <person name="Langley C.H."/>
            <person name="Lapoint R."/>
            <person name="Lazzaro B.P."/>
            <person name="Lee S.J."/>
            <person name="Levesque L."/>
            <person name="Li R."/>
            <person name="Lin C.F."/>
            <person name="Lin M.F."/>
            <person name="Lindblad-Toh K."/>
            <person name="Llopart A."/>
            <person name="Long M."/>
            <person name="Low L."/>
            <person name="Lozovsky E."/>
            <person name="Lu J."/>
            <person name="Luo M."/>
            <person name="Machado C.A."/>
            <person name="Makalowski W."/>
            <person name="Marzo M."/>
            <person name="Matsuda M."/>
            <person name="Matzkin L."/>
            <person name="McAllister B."/>
            <person name="McBride C.S."/>
            <person name="McKernan B."/>
            <person name="McKernan K."/>
            <person name="Mendez-Lago M."/>
            <person name="Minx P."/>
            <person name="Mollenhauer M.U."/>
            <person name="Montooth K."/>
            <person name="Mount S.M."/>
            <person name="Mu X."/>
            <person name="Myers E."/>
            <person name="Negre B."/>
            <person name="Newfeld S."/>
            <person name="Nielsen R."/>
            <person name="Noor M.A."/>
            <person name="O'Grady P."/>
            <person name="Pachter L."/>
            <person name="Papaceit M."/>
            <person name="Parisi M.J."/>
            <person name="Parisi M."/>
            <person name="Parts L."/>
            <person name="Pedersen J.S."/>
            <person name="Pesole G."/>
            <person name="Phillippy A.M."/>
            <person name="Ponting C.P."/>
            <person name="Pop M."/>
            <person name="Porcelli D."/>
            <person name="Powell J.R."/>
            <person name="Prohaska S."/>
            <person name="Pruitt K."/>
            <person name="Puig M."/>
            <person name="Quesneville H."/>
            <person name="Ram K.R."/>
            <person name="Rand D."/>
            <person name="Rasmussen M.D."/>
            <person name="Reed L.K."/>
            <person name="Reenan R."/>
            <person name="Reily A."/>
            <person name="Remington K.A."/>
            <person name="Rieger T.T."/>
            <person name="Ritchie M.G."/>
            <person name="Robin C."/>
            <person name="Rogers Y.H."/>
            <person name="Rohde C."/>
            <person name="Rozas J."/>
            <person name="Rubenfield M.J."/>
            <person name="Ruiz A."/>
            <person name="Russo S."/>
            <person name="Salzberg S.L."/>
            <person name="Sanchez-Gracia A."/>
            <person name="Saranga D.J."/>
            <person name="Sato H."/>
            <person name="Schaeffer S.W."/>
            <person name="Schatz M.C."/>
            <person name="Schlenke T."/>
            <person name="Schwartz R."/>
            <person name="Segarra C."/>
            <person name="Singh R.S."/>
            <person name="Sirot L."/>
            <person name="Sirota M."/>
            <person name="Sisneros N.B."/>
            <person name="Smith C.D."/>
            <person name="Smith T.F."/>
            <person name="Spieth J."/>
            <person name="Stage D.E."/>
            <person name="Stark A."/>
            <person name="Stephan W."/>
            <person name="Strausberg R.L."/>
            <person name="Strempel S."/>
            <person name="Sturgill D."/>
            <person name="Sutton G."/>
            <person name="Sutton G.G."/>
            <person name="Tao W."/>
            <person name="Teichmann S."/>
            <person name="Tobari Y.N."/>
            <person name="Tomimura Y."/>
            <person name="Tsolas J.M."/>
            <person name="Valente V.L."/>
            <person name="Venter E."/>
            <person name="Venter J.C."/>
            <person name="Vicario S."/>
            <person name="Vieira F.G."/>
            <person name="Vilella A.J."/>
            <person name="Villasante A."/>
            <person name="Walenz B."/>
            <person name="Wang J."/>
            <person name="Wasserman M."/>
            <person name="Watts T."/>
            <person name="Wilson D."/>
            <person name="Wilson R.K."/>
            <person name="Wing R.A."/>
            <person name="Wolfner M.F."/>
            <person name="Wong A."/>
            <person name="Wong G.K."/>
            <person name="Wu C.I."/>
            <person name="Wu G."/>
            <person name="Yamamoto D."/>
            <person name="Yang H.P."/>
            <person name="Yang S.P."/>
            <person name="Yorke J.A."/>
            <person name="Yoshida K."/>
            <person name="Zdobnov E."/>
            <person name="Zhang P."/>
            <person name="Zhang Y."/>
            <person name="Zimin A.V."/>
            <person name="Baldwin J."/>
            <person name="Abdouelleil A."/>
            <person name="Abdulkadir J."/>
            <person name="Abebe A."/>
            <person name="Abera B."/>
            <person name="Abreu J."/>
            <person name="Acer S.C."/>
            <person name="Aftuck L."/>
            <person name="Alexander A."/>
            <person name="An P."/>
            <person name="Anderson E."/>
            <person name="Anderson S."/>
            <person name="Arachi H."/>
            <person name="Azer M."/>
            <person name="Bachantsang P."/>
            <person name="Barry A."/>
            <person name="Bayul T."/>
            <person name="Berlin A."/>
            <person name="Bessette D."/>
            <person name="Bloom T."/>
            <person name="Blye J."/>
            <person name="Boguslavskiy L."/>
            <person name="Bonnet C."/>
            <person name="Boukhgalter B."/>
            <person name="Bourzgui I."/>
            <person name="Brown A."/>
            <person name="Cahill P."/>
            <person name="Channer S."/>
            <person name="Cheshatsang Y."/>
            <person name="Chuda L."/>
            <person name="Citroen M."/>
            <person name="Collymore A."/>
            <person name="Cooke P."/>
            <person name="Costello M."/>
            <person name="D'Aco K."/>
            <person name="Daza R."/>
            <person name="De Haan G."/>
            <person name="DeGray S."/>
            <person name="DeMaso C."/>
            <person name="Dhargay N."/>
            <person name="Dooley K."/>
            <person name="Dooley E."/>
            <person name="Doricent M."/>
            <person name="Dorje P."/>
            <person name="Dorjee K."/>
            <person name="Dupes A."/>
            <person name="Elong R."/>
            <person name="Falk J."/>
            <person name="Farina A."/>
            <person name="Faro S."/>
            <person name="Ferguson D."/>
            <person name="Fisher S."/>
            <person name="Foley C.D."/>
            <person name="Franke A."/>
            <person name="Friedrich D."/>
            <person name="Gadbois L."/>
            <person name="Gearin G."/>
            <person name="Gearin C.R."/>
            <person name="Giannoukos G."/>
            <person name="Goode T."/>
            <person name="Graham J."/>
            <person name="Grandbois E."/>
            <person name="Grewal S."/>
            <person name="Gyaltsen K."/>
            <person name="Hafez N."/>
            <person name="Hagos B."/>
            <person name="Hall J."/>
            <person name="Henson C."/>
            <person name="Hollinger A."/>
            <person name="Honan T."/>
            <person name="Huard M.D."/>
            <person name="Hughes L."/>
            <person name="Hurhula B."/>
            <person name="Husby M.E."/>
            <person name="Kamat A."/>
            <person name="Kanga B."/>
            <person name="Kashin S."/>
            <person name="Khazanovich D."/>
            <person name="Kisner P."/>
            <person name="Lance K."/>
            <person name="Lara M."/>
            <person name="Lee W."/>
            <person name="Lennon N."/>
            <person name="Letendre F."/>
            <person name="LeVine R."/>
            <person name="Lipovsky A."/>
            <person name="Liu X."/>
            <person name="Liu J."/>
            <person name="Liu S."/>
            <person name="Lokyitsang T."/>
            <person name="Lokyitsang Y."/>
            <person name="Lubonja R."/>
            <person name="Lui A."/>
            <person name="MacDonald P."/>
            <person name="Magnisalis V."/>
            <person name="Maru K."/>
            <person name="Matthews C."/>
            <person name="McCusker W."/>
            <person name="McDonough S."/>
            <person name="Mehta T."/>
            <person name="Meldrim J."/>
            <person name="Meneus L."/>
            <person name="Mihai O."/>
            <person name="Mihalev A."/>
            <person name="Mihova T."/>
            <person name="Mittelman R."/>
            <person name="Mlenga V."/>
            <person name="Montmayeur A."/>
            <person name="Mulrain L."/>
            <person name="Navidi A."/>
            <person name="Naylor J."/>
            <person name="Negash T."/>
            <person name="Nguyen T."/>
            <person name="Nguyen N."/>
            <person name="Nicol R."/>
            <person name="Norbu C."/>
            <person name="Norbu N."/>
            <person name="Novod N."/>
            <person name="O'Neill B."/>
            <person name="Osman S."/>
            <person name="Markiewicz E."/>
            <person name="Oyono O.L."/>
            <person name="Patti C."/>
            <person name="Phunkhang P."/>
            <person name="Pierre F."/>
            <person name="Priest M."/>
            <person name="Raghuraman S."/>
            <person name="Rege F."/>
            <person name="Reyes R."/>
            <person name="Rise C."/>
            <person name="Rogov P."/>
            <person name="Ross K."/>
            <person name="Ryan E."/>
            <person name="Settipalli S."/>
            <person name="Shea T."/>
            <person name="Sherpa N."/>
            <person name="Shi L."/>
            <person name="Shih D."/>
            <person name="Sparrow T."/>
            <person name="Spaulding J."/>
            <person name="Stalker J."/>
            <person name="Stange-Thomann N."/>
            <person name="Stavropoulos S."/>
            <person name="Stone C."/>
            <person name="Strader C."/>
            <person name="Tesfaye S."/>
            <person name="Thomson T."/>
            <person name="Thoulutsang Y."/>
            <person name="Thoulutsang D."/>
            <person name="Topham K."/>
            <person name="Topping I."/>
            <person name="Tsamla T."/>
            <person name="Vassiliev H."/>
            <person name="Vo A."/>
            <person name="Wangchuk T."/>
            <person name="Wangdi T."/>
            <person name="Weiand M."/>
            <person name="Wilkinson J."/>
            <person name="Wilson A."/>
            <person name="Yadav S."/>
            <person name="Young G."/>
            <person name="Yu Q."/>
            <person name="Zembek L."/>
            <person name="Zhong D."/>
            <person name="Zimmer A."/>
            <person name="Zwirko Z."/>
            <person name="Jaffe D.B."/>
            <person name="Alvarez P."/>
            <person name="Brockman W."/>
            <person name="Butler J."/>
            <person name="Chin C."/>
            <person name="Gnerre S."/>
            <person name="Grabherr M."/>
            <person name="Kleber M."/>
            <person name="Mauceli E."/>
            <person name="MacCallum I."/>
        </authorList>
    </citation>
    <scope>NUCLEOTIDE SEQUENCE [LARGE SCALE GENOMIC DNA]</scope>
    <source>
        <strain evidence="2 3">TSC#14021-0224.01</strain>
    </source>
</reference>
<dbReference type="PhylomeDB" id="B3N7M8"/>
<dbReference type="EMBL" id="CH954177">
    <property type="protein sequence ID" value="EDV57204.1"/>
    <property type="molecule type" value="Genomic_DNA"/>
</dbReference>
<gene>
    <name evidence="2" type="primary">Dere\GG24707</name>
    <name evidence="2" type="synonym">dere_GLEANR_9409</name>
    <name evidence="2" type="synonym">GG24707</name>
    <name evidence="2" type="ORF">Dere_GG24707</name>
</gene>
<evidence type="ECO:0000313" key="3">
    <source>
        <dbReference type="Proteomes" id="UP000008711"/>
    </source>
</evidence>
<feature type="compositionally biased region" description="Low complexity" evidence="1">
    <location>
        <begin position="175"/>
        <end position="189"/>
    </location>
</feature>
<evidence type="ECO:0000313" key="2">
    <source>
        <dbReference type="EMBL" id="EDV57204.1"/>
    </source>
</evidence>
<evidence type="ECO:0000256" key="1">
    <source>
        <dbReference type="SAM" id="MobiDB-lite"/>
    </source>
</evidence>
<feature type="region of interest" description="Disordered" evidence="1">
    <location>
        <begin position="1"/>
        <end position="49"/>
    </location>
</feature>
<proteinExistence type="predicted"/>
<dbReference type="OrthoDB" id="8007002at2759"/>
<feature type="region of interest" description="Disordered" evidence="1">
    <location>
        <begin position="173"/>
        <end position="219"/>
    </location>
</feature>
<organism evidence="2 3">
    <name type="scientific">Drosophila erecta</name>
    <name type="common">Fruit fly</name>
    <dbReference type="NCBI Taxonomy" id="7220"/>
    <lineage>
        <taxon>Eukaryota</taxon>
        <taxon>Metazoa</taxon>
        <taxon>Ecdysozoa</taxon>
        <taxon>Arthropoda</taxon>
        <taxon>Hexapoda</taxon>
        <taxon>Insecta</taxon>
        <taxon>Pterygota</taxon>
        <taxon>Neoptera</taxon>
        <taxon>Endopterygota</taxon>
        <taxon>Diptera</taxon>
        <taxon>Brachycera</taxon>
        <taxon>Muscomorpha</taxon>
        <taxon>Ephydroidea</taxon>
        <taxon>Drosophilidae</taxon>
        <taxon>Drosophila</taxon>
        <taxon>Sophophora</taxon>
    </lineage>
</organism>
<dbReference type="KEGG" id="der:6540910"/>
<dbReference type="Proteomes" id="UP000008711">
    <property type="component" value="Unassembled WGS sequence"/>
</dbReference>
<dbReference type="AlphaFoldDB" id="B3N7M8"/>
<accession>B3N7M8</accession>
<dbReference type="eggNOG" id="ENOG502TM0S">
    <property type="taxonomic scope" value="Eukaryota"/>
</dbReference>
<feature type="compositionally biased region" description="Basic residues" evidence="1">
    <location>
        <begin position="24"/>
        <end position="33"/>
    </location>
</feature>
<keyword evidence="3" id="KW-1185">Reference proteome</keyword>